<keyword evidence="1" id="KW-0472">Membrane</keyword>
<evidence type="ECO:0000313" key="3">
    <source>
        <dbReference type="Proteomes" id="UP000624703"/>
    </source>
</evidence>
<protein>
    <submittedName>
        <fullName evidence="2">Uncharacterized protein</fullName>
    </submittedName>
</protein>
<keyword evidence="1" id="KW-0812">Transmembrane</keyword>
<evidence type="ECO:0000256" key="1">
    <source>
        <dbReference type="SAM" id="Phobius"/>
    </source>
</evidence>
<organism evidence="2 3">
    <name type="scientific">Persicirhabdus sediminis</name>
    <dbReference type="NCBI Taxonomy" id="454144"/>
    <lineage>
        <taxon>Bacteria</taxon>
        <taxon>Pseudomonadati</taxon>
        <taxon>Verrucomicrobiota</taxon>
        <taxon>Verrucomicrobiia</taxon>
        <taxon>Verrucomicrobiales</taxon>
        <taxon>Verrucomicrobiaceae</taxon>
        <taxon>Persicirhabdus</taxon>
    </lineage>
</organism>
<name>A0A8J7MAI7_9BACT</name>
<proteinExistence type="predicted"/>
<evidence type="ECO:0000313" key="2">
    <source>
        <dbReference type="EMBL" id="MBK1789567.1"/>
    </source>
</evidence>
<dbReference type="RefSeq" id="WP_200309530.1">
    <property type="nucleotide sequence ID" value="NZ_JAENIM010000007.1"/>
</dbReference>
<feature type="transmembrane region" description="Helical" evidence="1">
    <location>
        <begin position="7"/>
        <end position="25"/>
    </location>
</feature>
<keyword evidence="3" id="KW-1185">Reference proteome</keyword>
<dbReference type="EMBL" id="JAENIM010000007">
    <property type="protein sequence ID" value="MBK1789567.1"/>
    <property type="molecule type" value="Genomic_DNA"/>
</dbReference>
<dbReference type="Proteomes" id="UP000624703">
    <property type="component" value="Unassembled WGS sequence"/>
</dbReference>
<sequence length="72" mass="7624">MKETDKPLWCSGIYAGIALLFGLLFGASALAAFIGAAISFVLASIYFCLLYKFDEGAPFWIICVAGALIGLV</sequence>
<comment type="caution">
    <text evidence="2">The sequence shown here is derived from an EMBL/GenBank/DDBJ whole genome shotgun (WGS) entry which is preliminary data.</text>
</comment>
<accession>A0A8J7MAI7</accession>
<gene>
    <name evidence="2" type="ORF">JIN82_00205</name>
</gene>
<reference evidence="2" key="1">
    <citation type="submission" date="2021-01" db="EMBL/GenBank/DDBJ databases">
        <title>Modified the classification status of verrucomicrobia.</title>
        <authorList>
            <person name="Feng X."/>
        </authorList>
    </citation>
    <scope>NUCLEOTIDE SEQUENCE</scope>
    <source>
        <strain evidence="2">_KCTC 22039</strain>
    </source>
</reference>
<feature type="transmembrane region" description="Helical" evidence="1">
    <location>
        <begin position="31"/>
        <end position="51"/>
    </location>
</feature>
<dbReference type="AlphaFoldDB" id="A0A8J7MAI7"/>
<keyword evidence="1" id="KW-1133">Transmembrane helix</keyword>